<sequence length="511" mass="58733">MADEGGCTDDSERDASIEPGVWRFAKVERASVIIDAEDYFAIMQKAMLNARQRIMLVGWDFDTRIHLAVGRRWFSRPFRRKYPRRLGSFLMWLARHQNGLEIRVLKWGLGVFQFLARGYMIADVLRMAQYKGITFKFDNRHPVGCSHHQKIAVIDDKLAVCGGIDMTQDRWDTRSHEENDRRRRRPHGRKYGPWHDATMMMEGDAARQLGILSRERWHRAGGEPITEIDAPEKSLWPEDLPVQFENVEIGIARTRARYEECSEIREIEQLLLDQIAGAKKFIYSENQYLTSPKIAEAIGKRLKEPDPPEIVLVQPLVADGWLEQQAMDYARALLVRGLNELDHRNRFGLFNPFTGETPIYVHAKLTIFDDQVLRIGSANFNNRSMGLDSECDVFIDCARPGNAHACDAIEALRHSLLAEHCGIEQEEVARQLRSGATMLDLIYEHGQRNSRSLRPFDPPKVDEVRKTVAGSQVLDPEKPEEMFEPFAKGGLLKQGSLMRRAYDRAKRGIHR</sequence>
<comment type="subcellular location">
    <subcellularLocation>
        <location evidence="3">Secreted</location>
    </subcellularLocation>
</comment>
<keyword evidence="13" id="KW-1185">Reference proteome</keyword>
<dbReference type="PANTHER" id="PTHR18896:SF76">
    <property type="entry name" value="PHOSPHOLIPASE"/>
    <property type="match status" value="1"/>
</dbReference>
<comment type="function">
    <text evidence="2">Could be a virulence factor.</text>
</comment>
<evidence type="ECO:0000256" key="10">
    <source>
        <dbReference type="SAM" id="MobiDB-lite"/>
    </source>
</evidence>
<evidence type="ECO:0000256" key="4">
    <source>
        <dbReference type="ARBA" id="ARBA00018392"/>
    </source>
</evidence>
<feature type="domain" description="PLD phosphodiesterase" evidence="11">
    <location>
        <begin position="357"/>
        <end position="384"/>
    </location>
</feature>
<name>A0ABQ1S9C5_9SPHN</name>
<keyword evidence="6" id="KW-0677">Repeat</keyword>
<dbReference type="CDD" id="cd09143">
    <property type="entry name" value="PLDc_vPLD1_2_like_bac_2"/>
    <property type="match status" value="1"/>
</dbReference>
<feature type="compositionally biased region" description="Basic and acidic residues" evidence="10">
    <location>
        <begin position="172"/>
        <end position="181"/>
    </location>
</feature>
<reference evidence="13" key="1">
    <citation type="journal article" date="2019" name="Int. J. Syst. Evol. Microbiol.">
        <title>The Global Catalogue of Microorganisms (GCM) 10K type strain sequencing project: providing services to taxonomists for standard genome sequencing and annotation.</title>
        <authorList>
            <consortium name="The Broad Institute Genomics Platform"/>
            <consortium name="The Broad Institute Genome Sequencing Center for Infectious Disease"/>
            <person name="Wu L."/>
            <person name="Ma J."/>
        </authorList>
    </citation>
    <scope>NUCLEOTIDE SEQUENCE [LARGE SCALE GENOMIC DNA]</scope>
    <source>
        <strain evidence="13">CGMCC 1.15959</strain>
    </source>
</reference>
<evidence type="ECO:0000256" key="1">
    <source>
        <dbReference type="ARBA" id="ARBA00000798"/>
    </source>
</evidence>
<comment type="caution">
    <text evidence="12">The sequence shown here is derived from an EMBL/GenBank/DDBJ whole genome shotgun (WGS) entry which is preliminary data.</text>
</comment>
<dbReference type="SUPFAM" id="SSF56024">
    <property type="entry name" value="Phospholipase D/nuclease"/>
    <property type="match status" value="2"/>
</dbReference>
<dbReference type="PROSITE" id="PS50035">
    <property type="entry name" value="PLD"/>
    <property type="match status" value="2"/>
</dbReference>
<gene>
    <name evidence="12" type="ORF">GCM10011515_13140</name>
</gene>
<dbReference type="InterPro" id="IPR001736">
    <property type="entry name" value="PLipase_D/transphosphatidylase"/>
</dbReference>
<dbReference type="RefSeq" id="WP_188644409.1">
    <property type="nucleotide sequence ID" value="NZ_BMKL01000001.1"/>
</dbReference>
<evidence type="ECO:0000256" key="8">
    <source>
        <dbReference type="ARBA" id="ARBA00023098"/>
    </source>
</evidence>
<evidence type="ECO:0000256" key="5">
    <source>
        <dbReference type="ARBA" id="ARBA00022525"/>
    </source>
</evidence>
<dbReference type="InterPro" id="IPR015679">
    <property type="entry name" value="PLipase_D_fam"/>
</dbReference>
<dbReference type="Gene3D" id="3.30.870.10">
    <property type="entry name" value="Endonuclease Chain A"/>
    <property type="match status" value="2"/>
</dbReference>
<evidence type="ECO:0000256" key="7">
    <source>
        <dbReference type="ARBA" id="ARBA00022801"/>
    </source>
</evidence>
<accession>A0ABQ1S9C5</accession>
<comment type="catalytic activity">
    <reaction evidence="1">
        <text>a 1,2-diacyl-sn-glycero-3-phosphocholine + H2O = a 1,2-diacyl-sn-glycero-3-phosphate + choline + H(+)</text>
        <dbReference type="Rhea" id="RHEA:14445"/>
        <dbReference type="ChEBI" id="CHEBI:15354"/>
        <dbReference type="ChEBI" id="CHEBI:15377"/>
        <dbReference type="ChEBI" id="CHEBI:15378"/>
        <dbReference type="ChEBI" id="CHEBI:57643"/>
        <dbReference type="ChEBI" id="CHEBI:58608"/>
        <dbReference type="EC" id="3.1.4.4"/>
    </reaction>
</comment>
<evidence type="ECO:0000256" key="9">
    <source>
        <dbReference type="ARBA" id="ARBA00029594"/>
    </source>
</evidence>
<dbReference type="EMBL" id="BMKL01000001">
    <property type="protein sequence ID" value="GGD94680.1"/>
    <property type="molecule type" value="Genomic_DNA"/>
</dbReference>
<evidence type="ECO:0000256" key="2">
    <source>
        <dbReference type="ARBA" id="ARBA00003145"/>
    </source>
</evidence>
<evidence type="ECO:0000313" key="12">
    <source>
        <dbReference type="EMBL" id="GGD94680.1"/>
    </source>
</evidence>
<keyword evidence="7" id="KW-0378">Hydrolase</keyword>
<organism evidence="12 13">
    <name type="scientific">Tsuneonella deserti</name>
    <dbReference type="NCBI Taxonomy" id="2035528"/>
    <lineage>
        <taxon>Bacteria</taxon>
        <taxon>Pseudomonadati</taxon>
        <taxon>Pseudomonadota</taxon>
        <taxon>Alphaproteobacteria</taxon>
        <taxon>Sphingomonadales</taxon>
        <taxon>Erythrobacteraceae</taxon>
        <taxon>Tsuneonella</taxon>
    </lineage>
</organism>
<keyword evidence="8" id="KW-0443">Lipid metabolism</keyword>
<evidence type="ECO:0000256" key="3">
    <source>
        <dbReference type="ARBA" id="ARBA00004613"/>
    </source>
</evidence>
<feature type="domain" description="PLD phosphodiesterase" evidence="11">
    <location>
        <begin position="147"/>
        <end position="170"/>
    </location>
</feature>
<dbReference type="Pfam" id="PF13091">
    <property type="entry name" value="PLDc_2"/>
    <property type="match status" value="1"/>
</dbReference>
<dbReference type="PANTHER" id="PTHR18896">
    <property type="entry name" value="PHOSPHOLIPASE D"/>
    <property type="match status" value="1"/>
</dbReference>
<evidence type="ECO:0000256" key="6">
    <source>
        <dbReference type="ARBA" id="ARBA00022737"/>
    </source>
</evidence>
<dbReference type="CDD" id="cd09140">
    <property type="entry name" value="PLDc_vPLD1_2_like_bac_1"/>
    <property type="match status" value="1"/>
</dbReference>
<proteinExistence type="predicted"/>
<feature type="region of interest" description="Disordered" evidence="10">
    <location>
        <begin position="172"/>
        <end position="195"/>
    </location>
</feature>
<keyword evidence="5" id="KW-0964">Secreted</keyword>
<dbReference type="Proteomes" id="UP000619041">
    <property type="component" value="Unassembled WGS sequence"/>
</dbReference>
<evidence type="ECO:0000259" key="11">
    <source>
        <dbReference type="PROSITE" id="PS50035"/>
    </source>
</evidence>
<dbReference type="SMART" id="SM00155">
    <property type="entry name" value="PLDc"/>
    <property type="match status" value="2"/>
</dbReference>
<evidence type="ECO:0000313" key="13">
    <source>
        <dbReference type="Proteomes" id="UP000619041"/>
    </source>
</evidence>
<dbReference type="InterPro" id="IPR025202">
    <property type="entry name" value="PLD-like_dom"/>
</dbReference>
<protein>
    <recommendedName>
        <fullName evidence="4">Phospholipase D</fullName>
    </recommendedName>
    <alternativeName>
        <fullName evidence="9">Choline phosphatase</fullName>
    </alternativeName>
</protein>
<feature type="compositionally biased region" description="Basic residues" evidence="10">
    <location>
        <begin position="182"/>
        <end position="192"/>
    </location>
</feature>